<dbReference type="RGD" id="1593465">
    <property type="gene designation" value="Cenpw"/>
</dbReference>
<evidence type="ECO:0000256" key="13">
    <source>
        <dbReference type="ARBA" id="ARBA00063642"/>
    </source>
</evidence>
<evidence type="ECO:0000256" key="4">
    <source>
        <dbReference type="ARBA" id="ARBA00022618"/>
    </source>
</evidence>
<dbReference type="Pfam" id="PF15510">
    <property type="entry name" value="CENP-W"/>
    <property type="match status" value="1"/>
</dbReference>
<comment type="subunit">
    <text evidence="13">Heterodimer with CENPT; this dimer coassembles with CENPS-CENPX heterodimers at centromeres to form the tetrameric CENP-T-W-S-X complex, which is a subcomplex of the large constitutive centromere-associated network (CCAN, also known as the interphase centromere complex or ICEN). Interacts with NPM1.</text>
</comment>
<dbReference type="CTD" id="387103"/>
<sequence>MVLSTTVCRRIRRKAPCAFLKRTLKQKKPRLSLEKRCDLLIHLNCLLFVQKLAEESRTNACESKSGVIKKDHVQAAAKVILKKSRG</sequence>
<keyword evidence="6" id="KW-0995">Kinetochore</keyword>
<dbReference type="OMA" id="IIKKDHV"/>
<comment type="function">
    <text evidence="12">Component of the CENPA-NAC (nucleosome-associated) complex, a complex that plays a central role in assembly of kinetochore proteins, mitotic progression and chromosome segregation. The CENPA-NAC complex recruits the CENPA-CAD (nucleosome distal) complex and may be involved in incorporation of newly synthesized CENPA into centromeres. Part of a nucleosome-associated complex that binds specifically to histone H3-containing nucleosomes at the centromere, as opposed to nucleosomes containing CENPA. Component of the heterotetrameric CENP-T-W-S-X complex that binds and supercoils DNA, and plays an important role in kinetochore assembly. CENPW has a fundamental role in kinetochore assembly and function. It is one of the inner kinetochore proteins, with most further proteins binding downstream. Required for normal chromosome organization and normal progress through mitosis.</text>
</comment>
<evidence type="ECO:0000256" key="1">
    <source>
        <dbReference type="ARBA" id="ARBA00004109"/>
    </source>
</evidence>
<keyword evidence="8" id="KW-0539">Nucleus</keyword>
<reference evidence="16 17" key="1">
    <citation type="submission" date="2005-09" db="EMBL/GenBank/DDBJ databases">
        <authorList>
            <person name="Mural R.J."/>
            <person name="Li P.W."/>
            <person name="Adams M.D."/>
            <person name="Amanatides P.G."/>
            <person name="Baden-Tillson H."/>
            <person name="Barnstead M."/>
            <person name="Chin S.H."/>
            <person name="Dew I."/>
            <person name="Evans C.A."/>
            <person name="Ferriera S."/>
            <person name="Flanigan M."/>
            <person name="Fosler C."/>
            <person name="Glodek A."/>
            <person name="Gu Z."/>
            <person name="Holt R.A."/>
            <person name="Jennings D."/>
            <person name="Kraft C.L."/>
            <person name="Lu F."/>
            <person name="Nguyen T."/>
            <person name="Nusskern D.R."/>
            <person name="Pfannkoch C.M."/>
            <person name="Sitter C."/>
            <person name="Sutton G.G."/>
            <person name="Venter J.C."/>
            <person name="Wang Z."/>
            <person name="Woodage T."/>
            <person name="Zheng X.H."/>
            <person name="Zhong F."/>
        </authorList>
    </citation>
    <scope>NUCLEOTIDE SEQUENCE [LARGE SCALE GENOMIC DNA]</scope>
    <source>
        <strain>BN</strain>
        <strain evidence="17">Sprague-Dawley</strain>
    </source>
</reference>
<accession>A6JUS8</accession>
<keyword evidence="5" id="KW-0498">Mitosis</keyword>
<keyword evidence="10" id="KW-0137">Centromere</keyword>
<evidence type="ECO:0000313" key="18">
    <source>
        <dbReference type="RGD" id="1593465"/>
    </source>
</evidence>
<dbReference type="OrthoDB" id="2543597at2759"/>
<evidence type="ECO:0000256" key="9">
    <source>
        <dbReference type="ARBA" id="ARBA00023306"/>
    </source>
</evidence>
<dbReference type="GO" id="GO:0046982">
    <property type="term" value="F:protein heterodimerization activity"/>
    <property type="evidence" value="ECO:0007669"/>
    <property type="project" value="InterPro"/>
</dbReference>
<dbReference type="SUPFAM" id="SSF47113">
    <property type="entry name" value="Histone-fold"/>
    <property type="match status" value="1"/>
</dbReference>
<evidence type="ECO:0000256" key="2">
    <source>
        <dbReference type="ARBA" id="ARBA00004629"/>
    </source>
</evidence>
<dbReference type="EMBL" id="CH474002">
    <property type="protein sequence ID" value="EDL87701.1"/>
    <property type="molecule type" value="Genomic_DNA"/>
</dbReference>
<comment type="similarity">
    <text evidence="11">Belongs to the CENP-W/WIP1 family.</text>
</comment>
<comment type="subcellular location">
    <subcellularLocation>
        <location evidence="2">Chromosome</location>
        <location evidence="2">Centromere</location>
        <location evidence="2">Kinetochore</location>
    </subcellularLocation>
    <subcellularLocation>
        <location evidence="1">Nucleus matrix</location>
    </subcellularLocation>
</comment>
<dbReference type="GO" id="GO:0051382">
    <property type="term" value="P:kinetochore assembly"/>
    <property type="evidence" value="ECO:0007669"/>
    <property type="project" value="InterPro"/>
</dbReference>
<dbReference type="AlphaFoldDB" id="A6JUS8"/>
<dbReference type="KEGG" id="rno:689399"/>
<organism evidence="16 17">
    <name type="scientific">Rattus norvegicus</name>
    <name type="common">Rat</name>
    <dbReference type="NCBI Taxonomy" id="10116"/>
    <lineage>
        <taxon>Eukaryota</taxon>
        <taxon>Metazoa</taxon>
        <taxon>Chordata</taxon>
        <taxon>Craniata</taxon>
        <taxon>Vertebrata</taxon>
        <taxon>Euteleostomi</taxon>
        <taxon>Mammalia</taxon>
        <taxon>Eutheria</taxon>
        <taxon>Euarchontoglires</taxon>
        <taxon>Glires</taxon>
        <taxon>Rodentia</taxon>
        <taxon>Myomorpha</taxon>
        <taxon>Muroidea</taxon>
        <taxon>Muridae</taxon>
        <taxon>Murinae</taxon>
        <taxon>Rattus</taxon>
    </lineage>
</organism>
<evidence type="ECO:0000256" key="5">
    <source>
        <dbReference type="ARBA" id="ARBA00022776"/>
    </source>
</evidence>
<keyword evidence="7" id="KW-0238">DNA-binding</keyword>
<dbReference type="GO" id="GO:0016363">
    <property type="term" value="C:nuclear matrix"/>
    <property type="evidence" value="ECO:0007669"/>
    <property type="project" value="UniProtKB-SubCell"/>
</dbReference>
<dbReference type="GO" id="GO:0000278">
    <property type="term" value="P:mitotic cell cycle"/>
    <property type="evidence" value="ECO:0007669"/>
    <property type="project" value="InterPro"/>
</dbReference>
<dbReference type="PANTHER" id="PTHR34832">
    <property type="entry name" value="CENTROMERE PROTEIN W"/>
    <property type="match status" value="1"/>
</dbReference>
<dbReference type="InterPro" id="IPR009072">
    <property type="entry name" value="Histone-fold"/>
</dbReference>
<dbReference type="RefSeq" id="NP_001233248.1">
    <property type="nucleotide sequence ID" value="NM_001246319.1"/>
</dbReference>
<evidence type="ECO:0000256" key="12">
    <source>
        <dbReference type="ARBA" id="ARBA00058930"/>
    </source>
</evidence>
<evidence type="ECO:0000256" key="8">
    <source>
        <dbReference type="ARBA" id="ARBA00023242"/>
    </source>
</evidence>
<keyword evidence="3" id="KW-0158">Chromosome</keyword>
<dbReference type="InterPro" id="IPR052484">
    <property type="entry name" value="CENP-W/WIP1"/>
</dbReference>
<dbReference type="FunFam" id="1.10.20.10:FF:000053">
    <property type="entry name" value="Centromere protein W"/>
    <property type="match status" value="1"/>
</dbReference>
<evidence type="ECO:0000256" key="7">
    <source>
        <dbReference type="ARBA" id="ARBA00023125"/>
    </source>
</evidence>
<evidence type="ECO:0000256" key="10">
    <source>
        <dbReference type="ARBA" id="ARBA00023328"/>
    </source>
</evidence>
<evidence type="ECO:0000256" key="3">
    <source>
        <dbReference type="ARBA" id="ARBA00022454"/>
    </source>
</evidence>
<name>A6JUS8_RAT</name>
<dbReference type="Proteomes" id="UP000234681">
    <property type="component" value="Chromosome 1"/>
</dbReference>
<evidence type="ECO:0000313" key="17">
    <source>
        <dbReference type="Proteomes" id="UP000234681"/>
    </source>
</evidence>
<dbReference type="InterPro" id="IPR028847">
    <property type="entry name" value="CENP-W"/>
</dbReference>
<dbReference type="PANTHER" id="PTHR34832:SF1">
    <property type="entry name" value="CENTROMERE PROTEIN W"/>
    <property type="match status" value="1"/>
</dbReference>
<dbReference type="GO" id="GO:0051301">
    <property type="term" value="P:cell division"/>
    <property type="evidence" value="ECO:0007669"/>
    <property type="project" value="UniProtKB-KW"/>
</dbReference>
<gene>
    <name evidence="18" type="primary">Cenpw</name>
    <name evidence="16" type="ORF">rCG_41970</name>
</gene>
<evidence type="ECO:0000256" key="6">
    <source>
        <dbReference type="ARBA" id="ARBA00022838"/>
    </source>
</evidence>
<dbReference type="GO" id="GO:0000776">
    <property type="term" value="C:kinetochore"/>
    <property type="evidence" value="ECO:0007669"/>
    <property type="project" value="UniProtKB-KW"/>
</dbReference>
<dbReference type="GO" id="GO:0003677">
    <property type="term" value="F:DNA binding"/>
    <property type="evidence" value="ECO:0007669"/>
    <property type="project" value="UniProtKB-KW"/>
</dbReference>
<keyword evidence="9" id="KW-0131">Cell cycle</keyword>
<evidence type="ECO:0000256" key="15">
    <source>
        <dbReference type="ARBA" id="ARBA00076217"/>
    </source>
</evidence>
<dbReference type="GeneID" id="689399"/>
<evidence type="ECO:0000256" key="11">
    <source>
        <dbReference type="ARBA" id="ARBA00038432"/>
    </source>
</evidence>
<evidence type="ECO:0000256" key="14">
    <source>
        <dbReference type="ARBA" id="ARBA00068532"/>
    </source>
</evidence>
<evidence type="ECO:0000313" key="16">
    <source>
        <dbReference type="EMBL" id="EDL87701.1"/>
    </source>
</evidence>
<protein>
    <recommendedName>
        <fullName evidence="14">Centromere protein W</fullName>
    </recommendedName>
    <alternativeName>
        <fullName evidence="15">Cancer-up-regulated gene 2 protein</fullName>
    </alternativeName>
</protein>
<proteinExistence type="inferred from homology"/>
<dbReference type="Gene3D" id="1.10.20.10">
    <property type="entry name" value="Histone, subunit A"/>
    <property type="match status" value="1"/>
</dbReference>
<keyword evidence="4" id="KW-0132">Cell division</keyword>
<dbReference type="SMR" id="A6JUS8"/>
<dbReference type="CDD" id="cd13732">
    <property type="entry name" value="HFD_CENP-W"/>
    <property type="match status" value="1"/>
</dbReference>